<protein>
    <submittedName>
        <fullName evidence="3">NAD(P)H-dependent oxidoreductase</fullName>
        <ecNumber evidence="3">1.-.-.-</ecNumber>
    </submittedName>
</protein>
<dbReference type="InterPro" id="IPR029039">
    <property type="entry name" value="Flavoprotein-like_sf"/>
</dbReference>
<dbReference type="Pfam" id="PF02525">
    <property type="entry name" value="Flavodoxin_2"/>
    <property type="match status" value="1"/>
</dbReference>
<dbReference type="InterPro" id="IPR046980">
    <property type="entry name" value="KefG/KefF"/>
</dbReference>
<dbReference type="GO" id="GO:0016491">
    <property type="term" value="F:oxidoreductase activity"/>
    <property type="evidence" value="ECO:0007669"/>
    <property type="project" value="UniProtKB-KW"/>
</dbReference>
<keyword evidence="4" id="KW-1185">Reference proteome</keyword>
<accession>A0ABW3NHM1</accession>
<dbReference type="EC" id="1.-.-.-" evidence="3"/>
<evidence type="ECO:0000256" key="1">
    <source>
        <dbReference type="ARBA" id="ARBA00023002"/>
    </source>
</evidence>
<name>A0ABW3NHM1_9BACI</name>
<dbReference type="RefSeq" id="WP_379593142.1">
    <property type="nucleotide sequence ID" value="NZ_JBHTKK010000018.1"/>
</dbReference>
<proteinExistence type="predicted"/>
<dbReference type="InterPro" id="IPR003680">
    <property type="entry name" value="Flavodoxin_fold"/>
</dbReference>
<organism evidence="3 4">
    <name type="scientific">Oceanobacillus locisalsi</name>
    <dbReference type="NCBI Taxonomy" id="546107"/>
    <lineage>
        <taxon>Bacteria</taxon>
        <taxon>Bacillati</taxon>
        <taxon>Bacillota</taxon>
        <taxon>Bacilli</taxon>
        <taxon>Bacillales</taxon>
        <taxon>Bacillaceae</taxon>
        <taxon>Oceanobacillus</taxon>
    </lineage>
</organism>
<dbReference type="PANTHER" id="PTHR47307">
    <property type="entry name" value="GLUTATHIONE-REGULATED POTASSIUM-EFFLUX SYSTEM ANCILLARY PROTEIN KEFG"/>
    <property type="match status" value="1"/>
</dbReference>
<evidence type="ECO:0000259" key="2">
    <source>
        <dbReference type="Pfam" id="PF02525"/>
    </source>
</evidence>
<dbReference type="Gene3D" id="3.40.50.360">
    <property type="match status" value="1"/>
</dbReference>
<dbReference type="Proteomes" id="UP001597041">
    <property type="component" value="Unassembled WGS sequence"/>
</dbReference>
<reference evidence="4" key="1">
    <citation type="journal article" date="2019" name="Int. J. Syst. Evol. Microbiol.">
        <title>The Global Catalogue of Microorganisms (GCM) 10K type strain sequencing project: providing services to taxonomists for standard genome sequencing and annotation.</title>
        <authorList>
            <consortium name="The Broad Institute Genomics Platform"/>
            <consortium name="The Broad Institute Genome Sequencing Center for Infectious Disease"/>
            <person name="Wu L."/>
            <person name="Ma J."/>
        </authorList>
    </citation>
    <scope>NUCLEOTIDE SEQUENCE [LARGE SCALE GENOMIC DNA]</scope>
    <source>
        <strain evidence="4">CCUG 56608</strain>
    </source>
</reference>
<dbReference type="SUPFAM" id="SSF52218">
    <property type="entry name" value="Flavoproteins"/>
    <property type="match status" value="1"/>
</dbReference>
<evidence type="ECO:0000313" key="3">
    <source>
        <dbReference type="EMBL" id="MFD1067149.1"/>
    </source>
</evidence>
<comment type="caution">
    <text evidence="3">The sequence shown here is derived from an EMBL/GenBank/DDBJ whole genome shotgun (WGS) entry which is preliminary data.</text>
</comment>
<keyword evidence="1 3" id="KW-0560">Oxidoreductase</keyword>
<gene>
    <name evidence="3" type="ORF">ACFQ19_14135</name>
</gene>
<dbReference type="PANTHER" id="PTHR47307:SF1">
    <property type="entry name" value="GLUTATHIONE-REGULATED POTASSIUM-EFFLUX SYSTEM ANCILLARY PROTEIN KEFG"/>
    <property type="match status" value="1"/>
</dbReference>
<sequence>MKTLVLVFHPNLSESRGNRHLVEEIKKHPDTTVHNVYASYPDEKIDVQTEHELVENHDRIIFQFPFYWYSAPPLLKKWLEEVIVYGWAFGTNGDKFQGKEVIVAVTTGVAEEGYTAEGDVTFTVAELLRPLEAAANFVSANYLPPFAVNGIGHKSDEELAAIAKEYVRYVLNPEQTLNSVR</sequence>
<dbReference type="EMBL" id="JBHTKK010000018">
    <property type="protein sequence ID" value="MFD1067149.1"/>
    <property type="molecule type" value="Genomic_DNA"/>
</dbReference>
<evidence type="ECO:0000313" key="4">
    <source>
        <dbReference type="Proteomes" id="UP001597041"/>
    </source>
</evidence>
<feature type="domain" description="Flavodoxin-like fold" evidence="2">
    <location>
        <begin position="1"/>
        <end position="168"/>
    </location>
</feature>